<keyword evidence="2" id="KW-1185">Reference proteome</keyword>
<dbReference type="EMBL" id="FCQH01000014">
    <property type="protein sequence ID" value="CVL03345.1"/>
    <property type="molecule type" value="Genomic_DNA"/>
</dbReference>
<dbReference type="RefSeq" id="XP_041688082.1">
    <property type="nucleotide sequence ID" value="XM_041822398.1"/>
</dbReference>
<sequence>MSFDKQTLTKDDAFFDDAGSTPTTVDGVGQMVFFKACYIRVYKTEDTTTAVKKYPTSDGEGRVERGTTLVFEGIGGKVKKG</sequence>
<gene>
    <name evidence="1" type="ORF">FMAN_15245</name>
</gene>
<accession>A0A1L7U5U5</accession>
<proteinExistence type="predicted"/>
<reference evidence="2" key="1">
    <citation type="journal article" date="2016" name="Genome Biol. Evol.">
        <title>Comparative 'omics' of the Fusarium fujikuroi species complex highlights differences in genetic potential and metabolite synthesis.</title>
        <authorList>
            <person name="Niehaus E.-M."/>
            <person name="Muensterkoetter M."/>
            <person name="Proctor R.H."/>
            <person name="Brown D.W."/>
            <person name="Sharon A."/>
            <person name="Idan Y."/>
            <person name="Oren-Young L."/>
            <person name="Sieber C.M."/>
            <person name="Novak O."/>
            <person name="Pencik A."/>
            <person name="Tarkowska D."/>
            <person name="Hromadova K."/>
            <person name="Freeman S."/>
            <person name="Maymon M."/>
            <person name="Elazar M."/>
            <person name="Youssef S.A."/>
            <person name="El-Shabrawy E.S.M."/>
            <person name="Shalaby A.B.A."/>
            <person name="Houterman P."/>
            <person name="Brock N.L."/>
            <person name="Burkhardt I."/>
            <person name="Tsavkelova E.A."/>
            <person name="Dickschat J.S."/>
            <person name="Galuszka P."/>
            <person name="Gueldener U."/>
            <person name="Tudzynski B."/>
        </authorList>
    </citation>
    <scope>NUCLEOTIDE SEQUENCE [LARGE SCALE GENOMIC DNA]</scope>
    <source>
        <strain evidence="2">MRC7560</strain>
    </source>
</reference>
<organism evidence="1 2">
    <name type="scientific">Fusarium mangiferae</name>
    <name type="common">Mango malformation disease fungus</name>
    <dbReference type="NCBI Taxonomy" id="192010"/>
    <lineage>
        <taxon>Eukaryota</taxon>
        <taxon>Fungi</taxon>
        <taxon>Dikarya</taxon>
        <taxon>Ascomycota</taxon>
        <taxon>Pezizomycotina</taxon>
        <taxon>Sordariomycetes</taxon>
        <taxon>Hypocreomycetidae</taxon>
        <taxon>Hypocreales</taxon>
        <taxon>Nectriaceae</taxon>
        <taxon>Fusarium</taxon>
        <taxon>Fusarium fujikuroi species complex</taxon>
    </lineage>
</organism>
<dbReference type="AlphaFoldDB" id="A0A1L7U5U5"/>
<dbReference type="GeneID" id="65094487"/>
<protein>
    <submittedName>
        <fullName evidence="1">Uncharacterized protein</fullName>
    </submittedName>
</protein>
<evidence type="ECO:0000313" key="1">
    <source>
        <dbReference type="EMBL" id="CVL03345.1"/>
    </source>
</evidence>
<name>A0A1L7U5U5_FUSMA</name>
<comment type="caution">
    <text evidence="1">The sequence shown here is derived from an EMBL/GenBank/DDBJ whole genome shotgun (WGS) entry which is preliminary data.</text>
</comment>
<dbReference type="VEuPathDB" id="FungiDB:FMAN_15245"/>
<evidence type="ECO:0000313" key="2">
    <source>
        <dbReference type="Proteomes" id="UP000184255"/>
    </source>
</evidence>
<dbReference type="Proteomes" id="UP000184255">
    <property type="component" value="Unassembled WGS sequence"/>
</dbReference>